<dbReference type="Proteomes" id="UP000000763">
    <property type="component" value="Chromosome 5"/>
</dbReference>
<reference evidence="3" key="1">
    <citation type="journal article" date="2005" name="Nature">
        <title>The map-based sequence of the rice genome.</title>
        <authorList>
            <consortium name="International rice genome sequencing project (IRGSP)"/>
            <person name="Matsumoto T."/>
            <person name="Wu J."/>
            <person name="Kanamori H."/>
            <person name="Katayose Y."/>
            <person name="Fujisawa M."/>
            <person name="Namiki N."/>
            <person name="Mizuno H."/>
            <person name="Yamamoto K."/>
            <person name="Antonio B.A."/>
            <person name="Baba T."/>
            <person name="Sakata K."/>
            <person name="Nagamura Y."/>
            <person name="Aoki H."/>
            <person name="Arikawa K."/>
            <person name="Arita K."/>
            <person name="Bito T."/>
            <person name="Chiden Y."/>
            <person name="Fujitsuka N."/>
            <person name="Fukunaka R."/>
            <person name="Hamada M."/>
            <person name="Harada C."/>
            <person name="Hayashi A."/>
            <person name="Hijishita S."/>
            <person name="Honda M."/>
            <person name="Hosokawa S."/>
            <person name="Ichikawa Y."/>
            <person name="Idonuma A."/>
            <person name="Iijima M."/>
            <person name="Ikeda M."/>
            <person name="Ikeno M."/>
            <person name="Ito K."/>
            <person name="Ito S."/>
            <person name="Ito T."/>
            <person name="Ito Y."/>
            <person name="Ito Y."/>
            <person name="Iwabuchi A."/>
            <person name="Kamiya K."/>
            <person name="Karasawa W."/>
            <person name="Kurita K."/>
            <person name="Katagiri S."/>
            <person name="Kikuta A."/>
            <person name="Kobayashi H."/>
            <person name="Kobayashi N."/>
            <person name="Machita K."/>
            <person name="Maehara T."/>
            <person name="Masukawa M."/>
            <person name="Mizubayashi T."/>
            <person name="Mukai Y."/>
            <person name="Nagasaki H."/>
            <person name="Nagata Y."/>
            <person name="Naito S."/>
            <person name="Nakashima M."/>
            <person name="Nakama Y."/>
            <person name="Nakamichi Y."/>
            <person name="Nakamura M."/>
            <person name="Meguro A."/>
            <person name="Negishi M."/>
            <person name="Ohta I."/>
            <person name="Ohta T."/>
            <person name="Okamoto M."/>
            <person name="Ono N."/>
            <person name="Saji S."/>
            <person name="Sakaguchi M."/>
            <person name="Sakai K."/>
            <person name="Shibata M."/>
            <person name="Shimokawa T."/>
            <person name="Song J."/>
            <person name="Takazaki Y."/>
            <person name="Terasawa K."/>
            <person name="Tsugane M."/>
            <person name="Tsuji K."/>
            <person name="Ueda S."/>
            <person name="Waki K."/>
            <person name="Yamagata H."/>
            <person name="Yamamoto M."/>
            <person name="Yamamoto S."/>
            <person name="Yamane H."/>
            <person name="Yoshiki S."/>
            <person name="Yoshihara R."/>
            <person name="Yukawa K."/>
            <person name="Zhong H."/>
            <person name="Yano M."/>
            <person name="Yuan Q."/>
            <person name="Ouyang S."/>
            <person name="Liu J."/>
            <person name="Jones K.M."/>
            <person name="Gansberger K."/>
            <person name="Moffat K."/>
            <person name="Hill J."/>
            <person name="Bera J."/>
            <person name="Fadrosh D."/>
            <person name="Jin S."/>
            <person name="Johri S."/>
            <person name="Kim M."/>
            <person name="Overton L."/>
            <person name="Reardon M."/>
            <person name="Tsitrin T."/>
            <person name="Vuong H."/>
            <person name="Weaver B."/>
            <person name="Ciecko A."/>
            <person name="Tallon L."/>
            <person name="Jackson J."/>
            <person name="Pai G."/>
            <person name="Aken S.V."/>
            <person name="Utterback T."/>
            <person name="Reidmuller S."/>
            <person name="Feldblyum T."/>
            <person name="Hsiao J."/>
            <person name="Zismann V."/>
            <person name="Iobst S."/>
            <person name="de Vazeille A.R."/>
            <person name="Buell C.R."/>
            <person name="Ying K."/>
            <person name="Li Y."/>
            <person name="Lu T."/>
            <person name="Huang Y."/>
            <person name="Zhao Q."/>
            <person name="Feng Q."/>
            <person name="Zhang L."/>
            <person name="Zhu J."/>
            <person name="Weng Q."/>
            <person name="Mu J."/>
            <person name="Lu Y."/>
            <person name="Fan D."/>
            <person name="Liu Y."/>
            <person name="Guan J."/>
            <person name="Zhang Y."/>
            <person name="Yu S."/>
            <person name="Liu X."/>
            <person name="Zhang Y."/>
            <person name="Hong G."/>
            <person name="Han B."/>
            <person name="Choisne N."/>
            <person name="Demange N."/>
            <person name="Orjeda G."/>
            <person name="Samain S."/>
            <person name="Cattolico L."/>
            <person name="Pelletier E."/>
            <person name="Couloux A."/>
            <person name="Segurens B."/>
            <person name="Wincker P."/>
            <person name="D'Hont A."/>
            <person name="Scarpelli C."/>
            <person name="Weissenbach J."/>
            <person name="Salanoubat M."/>
            <person name="Quetier F."/>
            <person name="Yu Y."/>
            <person name="Kim H.R."/>
            <person name="Rambo T."/>
            <person name="Currie J."/>
            <person name="Collura K."/>
            <person name="Luo M."/>
            <person name="Yang T."/>
            <person name="Ammiraju J.S.S."/>
            <person name="Engler F."/>
            <person name="Soderlund C."/>
            <person name="Wing R.A."/>
            <person name="Palmer L.E."/>
            <person name="de la Bastide M."/>
            <person name="Spiegel L."/>
            <person name="Nascimento L."/>
            <person name="Zutavern T."/>
            <person name="O'Shaughnessy A."/>
            <person name="Dike S."/>
            <person name="Dedhia N."/>
            <person name="Preston R."/>
            <person name="Balija V."/>
            <person name="McCombie W.R."/>
            <person name="Chow T."/>
            <person name="Chen H."/>
            <person name="Chung M."/>
            <person name="Chen C."/>
            <person name="Shaw J."/>
            <person name="Wu H."/>
            <person name="Hsiao K."/>
            <person name="Chao Y."/>
            <person name="Chu M."/>
            <person name="Cheng C."/>
            <person name="Hour A."/>
            <person name="Lee P."/>
            <person name="Lin S."/>
            <person name="Lin Y."/>
            <person name="Liou J."/>
            <person name="Liu S."/>
            <person name="Hsing Y."/>
            <person name="Raghuvanshi S."/>
            <person name="Mohanty A."/>
            <person name="Bharti A.K."/>
            <person name="Gaur A."/>
            <person name="Gupta V."/>
            <person name="Kumar D."/>
            <person name="Ravi V."/>
            <person name="Vij S."/>
            <person name="Kapur A."/>
            <person name="Khurana P."/>
            <person name="Khurana P."/>
            <person name="Khurana J.P."/>
            <person name="Tyagi A.K."/>
            <person name="Gaikwad K."/>
            <person name="Singh A."/>
            <person name="Dalal V."/>
            <person name="Srivastava S."/>
            <person name="Dixit A."/>
            <person name="Pal A.K."/>
            <person name="Ghazi I.A."/>
            <person name="Yadav M."/>
            <person name="Pandit A."/>
            <person name="Bhargava A."/>
            <person name="Sureshbabu K."/>
            <person name="Batra K."/>
            <person name="Sharma T.R."/>
            <person name="Mohapatra T."/>
            <person name="Singh N.K."/>
            <person name="Messing J."/>
            <person name="Nelson A.B."/>
            <person name="Fuks G."/>
            <person name="Kavchok S."/>
            <person name="Keizer G."/>
            <person name="Linton E."/>
            <person name="Llaca V."/>
            <person name="Song R."/>
            <person name="Tanyolac B."/>
            <person name="Young S."/>
            <person name="Ho-Il K."/>
            <person name="Hahn J.H."/>
            <person name="Sangsakoo G."/>
            <person name="Vanavichit A."/>
            <person name="de Mattos Luiz.A.T."/>
            <person name="Zimmer P.D."/>
            <person name="Malone G."/>
            <person name="Dellagostin O."/>
            <person name="de Oliveira A.C."/>
            <person name="Bevan M."/>
            <person name="Bancroft I."/>
            <person name="Minx P."/>
            <person name="Cordum H."/>
            <person name="Wilson R."/>
            <person name="Cheng Z."/>
            <person name="Jin W."/>
            <person name="Jiang J."/>
            <person name="Leong S.A."/>
            <person name="Iwama H."/>
            <person name="Gojobori T."/>
            <person name="Itoh T."/>
            <person name="Niimura Y."/>
            <person name="Fujii Y."/>
            <person name="Habara T."/>
            <person name="Sakai H."/>
            <person name="Sato Y."/>
            <person name="Wilson G."/>
            <person name="Kumar K."/>
            <person name="McCouch S."/>
            <person name="Juretic N."/>
            <person name="Hoen D."/>
            <person name="Wright S."/>
            <person name="Bruskiewich R."/>
            <person name="Bureau T."/>
            <person name="Miyao A."/>
            <person name="Hirochika H."/>
            <person name="Nishikawa T."/>
            <person name="Kadowaki K."/>
            <person name="Sugiura M."/>
            <person name="Burr B."/>
            <person name="Sasaki T."/>
        </authorList>
    </citation>
    <scope>NUCLEOTIDE SEQUENCE [LARGE SCALE GENOMIC DNA]</scope>
    <source>
        <strain evidence="3">cv. Nipponbare</strain>
    </source>
</reference>
<dbReference type="EMBL" id="AC134341">
    <property type="protein sequence ID" value="AAT69628.1"/>
    <property type="molecule type" value="Genomic_DNA"/>
</dbReference>
<accession>Q6F2T1</accession>
<sequence length="105" mass="11893">MADDGGRFGENPSPMSASTSPTRCPCPWLSPRPTRTRWRRQQQQPLAGMKNSFVGTEDDDEVGPGMKYRWIYDGHRVHQEETRWPQRWPTATARSRGGGAAGMNF</sequence>
<organism evidence="2 3">
    <name type="scientific">Oryza sativa subsp. japonica</name>
    <name type="common">Rice</name>
    <dbReference type="NCBI Taxonomy" id="39947"/>
    <lineage>
        <taxon>Eukaryota</taxon>
        <taxon>Viridiplantae</taxon>
        <taxon>Streptophyta</taxon>
        <taxon>Embryophyta</taxon>
        <taxon>Tracheophyta</taxon>
        <taxon>Spermatophyta</taxon>
        <taxon>Magnoliopsida</taxon>
        <taxon>Liliopsida</taxon>
        <taxon>Poales</taxon>
        <taxon>Poaceae</taxon>
        <taxon>BOP clade</taxon>
        <taxon>Oryzoideae</taxon>
        <taxon>Oryzeae</taxon>
        <taxon>Oryzinae</taxon>
        <taxon>Oryza</taxon>
        <taxon>Oryza sativa</taxon>
    </lineage>
</organism>
<evidence type="ECO:0000313" key="3">
    <source>
        <dbReference type="Proteomes" id="UP000000763"/>
    </source>
</evidence>
<feature type="compositionally biased region" description="Gly residues" evidence="1">
    <location>
        <begin position="96"/>
        <end position="105"/>
    </location>
</feature>
<feature type="compositionally biased region" description="Polar residues" evidence="1">
    <location>
        <begin position="13"/>
        <end position="22"/>
    </location>
</feature>
<evidence type="ECO:0000256" key="1">
    <source>
        <dbReference type="SAM" id="MobiDB-lite"/>
    </source>
</evidence>
<proteinExistence type="predicted"/>
<protein>
    <submittedName>
        <fullName evidence="2">Uncharacterized protein</fullName>
    </submittedName>
</protein>
<feature type="region of interest" description="Disordered" evidence="1">
    <location>
        <begin position="79"/>
        <end position="105"/>
    </location>
</feature>
<reference evidence="3" key="2">
    <citation type="journal article" date="2008" name="Nucleic Acids Res.">
        <title>The rice annotation project database (RAP-DB): 2008 update.</title>
        <authorList>
            <consortium name="The rice annotation project (RAP)"/>
        </authorList>
    </citation>
    <scope>GENOME REANNOTATION</scope>
    <source>
        <strain evidence="3">cv. Nipponbare</strain>
    </source>
</reference>
<feature type="region of interest" description="Disordered" evidence="1">
    <location>
        <begin position="1"/>
        <end position="60"/>
    </location>
</feature>
<evidence type="ECO:0000313" key="2">
    <source>
        <dbReference type="EMBL" id="AAT69628.1"/>
    </source>
</evidence>
<name>Q6F2T1_ORYSJ</name>
<dbReference type="AlphaFoldDB" id="Q6F2T1"/>
<gene>
    <name evidence="2" type="primary">OSJNBa0027N19.11</name>
</gene>